<dbReference type="AlphaFoldDB" id="A0A4S8MM15"/>
<reference evidence="2 3" key="1">
    <citation type="journal article" date="2019" name="Nat. Ecol. Evol.">
        <title>Megaphylogeny resolves global patterns of mushroom evolution.</title>
        <authorList>
            <person name="Varga T."/>
            <person name="Krizsan K."/>
            <person name="Foldi C."/>
            <person name="Dima B."/>
            <person name="Sanchez-Garcia M."/>
            <person name="Sanchez-Ramirez S."/>
            <person name="Szollosi G.J."/>
            <person name="Szarkandi J.G."/>
            <person name="Papp V."/>
            <person name="Albert L."/>
            <person name="Andreopoulos W."/>
            <person name="Angelini C."/>
            <person name="Antonin V."/>
            <person name="Barry K.W."/>
            <person name="Bougher N.L."/>
            <person name="Buchanan P."/>
            <person name="Buyck B."/>
            <person name="Bense V."/>
            <person name="Catcheside P."/>
            <person name="Chovatia M."/>
            <person name="Cooper J."/>
            <person name="Damon W."/>
            <person name="Desjardin D."/>
            <person name="Finy P."/>
            <person name="Geml J."/>
            <person name="Haridas S."/>
            <person name="Hughes K."/>
            <person name="Justo A."/>
            <person name="Karasinski D."/>
            <person name="Kautmanova I."/>
            <person name="Kiss B."/>
            <person name="Kocsube S."/>
            <person name="Kotiranta H."/>
            <person name="LaButti K.M."/>
            <person name="Lechner B.E."/>
            <person name="Liimatainen K."/>
            <person name="Lipzen A."/>
            <person name="Lukacs Z."/>
            <person name="Mihaltcheva S."/>
            <person name="Morgado L.N."/>
            <person name="Niskanen T."/>
            <person name="Noordeloos M.E."/>
            <person name="Ohm R.A."/>
            <person name="Ortiz-Santana B."/>
            <person name="Ovrebo C."/>
            <person name="Racz N."/>
            <person name="Riley R."/>
            <person name="Savchenko A."/>
            <person name="Shiryaev A."/>
            <person name="Soop K."/>
            <person name="Spirin V."/>
            <person name="Szebenyi C."/>
            <person name="Tomsovsky M."/>
            <person name="Tulloss R.E."/>
            <person name="Uehling J."/>
            <person name="Grigoriev I.V."/>
            <person name="Vagvolgyi C."/>
            <person name="Papp T."/>
            <person name="Martin F.M."/>
            <person name="Miettinen O."/>
            <person name="Hibbett D.S."/>
            <person name="Nagy L.G."/>
        </authorList>
    </citation>
    <scope>NUCLEOTIDE SEQUENCE [LARGE SCALE GENOMIC DNA]</scope>
    <source>
        <strain evidence="2 3">CBS 962.96</strain>
    </source>
</reference>
<keyword evidence="3" id="KW-1185">Reference proteome</keyword>
<name>A0A4S8MM15_DENBC</name>
<proteinExistence type="predicted"/>
<gene>
    <name evidence="2" type="ORF">K435DRAFT_747621</name>
</gene>
<dbReference type="OrthoDB" id="2727312at2759"/>
<organism evidence="2 3">
    <name type="scientific">Dendrothele bispora (strain CBS 962.96)</name>
    <dbReference type="NCBI Taxonomy" id="1314807"/>
    <lineage>
        <taxon>Eukaryota</taxon>
        <taxon>Fungi</taxon>
        <taxon>Dikarya</taxon>
        <taxon>Basidiomycota</taxon>
        <taxon>Agaricomycotina</taxon>
        <taxon>Agaricomycetes</taxon>
        <taxon>Agaricomycetidae</taxon>
        <taxon>Agaricales</taxon>
        <taxon>Agaricales incertae sedis</taxon>
        <taxon>Dendrothele</taxon>
    </lineage>
</organism>
<dbReference type="Pfam" id="PF06985">
    <property type="entry name" value="HET"/>
    <property type="match status" value="1"/>
</dbReference>
<accession>A0A4S8MM15</accession>
<protein>
    <recommendedName>
        <fullName evidence="1">Heterokaryon incompatibility domain-containing protein</fullName>
    </recommendedName>
</protein>
<dbReference type="InterPro" id="IPR010730">
    <property type="entry name" value="HET"/>
</dbReference>
<dbReference type="EMBL" id="ML179065">
    <property type="protein sequence ID" value="THV03579.1"/>
    <property type="molecule type" value="Genomic_DNA"/>
</dbReference>
<dbReference type="PANTHER" id="PTHR10622">
    <property type="entry name" value="HET DOMAIN-CONTAINING PROTEIN"/>
    <property type="match status" value="1"/>
</dbReference>
<evidence type="ECO:0000259" key="1">
    <source>
        <dbReference type="Pfam" id="PF06985"/>
    </source>
</evidence>
<evidence type="ECO:0000313" key="2">
    <source>
        <dbReference type="EMBL" id="THV03579.1"/>
    </source>
</evidence>
<evidence type="ECO:0000313" key="3">
    <source>
        <dbReference type="Proteomes" id="UP000297245"/>
    </source>
</evidence>
<dbReference type="Proteomes" id="UP000297245">
    <property type="component" value="Unassembled WGS sequence"/>
</dbReference>
<sequence>MPYSVLSSLSSSSHRCLHVEGNKATSIVNQTSPQLMFPIDICPRTLIDTRTIKLVKFTKAETIPPYAILSHLWVEGEEVTHEELVHVWSTTYRKSGYQKIRTACEIASQDGYYYIWIDTCCIVQQDEMDLRENIPNMYGFYQNSGICYVYLPDVSSKKDFPRSRWFKRGWTLQELVAPRTVAFYDTYWRYLGDKRELKEEISRKTTISPDILSGTQSIQGIAIIDRMTWALERKTTKRQDLAYCLQGLLGVTVEPDYREFWLESFNRLGRALLKKYPELEKKLGVSDAQLSDPDYSFRDCAWERLMEIRDNMLEQRLNQRFTRRSSMTKRYVGNWDGASGPEDSSTAC</sequence>
<dbReference type="PANTHER" id="PTHR10622:SF12">
    <property type="entry name" value="HET DOMAIN-CONTAINING PROTEIN"/>
    <property type="match status" value="1"/>
</dbReference>
<feature type="domain" description="Heterokaryon incompatibility" evidence="1">
    <location>
        <begin position="66"/>
        <end position="155"/>
    </location>
</feature>